<dbReference type="EMBL" id="JAUTXU010000134">
    <property type="protein sequence ID" value="KAK3704856.1"/>
    <property type="molecule type" value="Genomic_DNA"/>
</dbReference>
<organism evidence="1 2">
    <name type="scientific">Vermiconidia calcicola</name>
    <dbReference type="NCBI Taxonomy" id="1690605"/>
    <lineage>
        <taxon>Eukaryota</taxon>
        <taxon>Fungi</taxon>
        <taxon>Dikarya</taxon>
        <taxon>Ascomycota</taxon>
        <taxon>Pezizomycotina</taxon>
        <taxon>Dothideomycetes</taxon>
        <taxon>Dothideomycetidae</taxon>
        <taxon>Mycosphaerellales</taxon>
        <taxon>Extremaceae</taxon>
        <taxon>Vermiconidia</taxon>
    </lineage>
</organism>
<dbReference type="Proteomes" id="UP001281147">
    <property type="component" value="Unassembled WGS sequence"/>
</dbReference>
<evidence type="ECO:0000313" key="2">
    <source>
        <dbReference type="Proteomes" id="UP001281147"/>
    </source>
</evidence>
<name>A0ACC3MYU4_9PEZI</name>
<proteinExistence type="predicted"/>
<reference evidence="1" key="1">
    <citation type="submission" date="2023-07" db="EMBL/GenBank/DDBJ databases">
        <title>Black Yeasts Isolated from many extreme environments.</title>
        <authorList>
            <person name="Coleine C."/>
            <person name="Stajich J.E."/>
            <person name="Selbmann L."/>
        </authorList>
    </citation>
    <scope>NUCLEOTIDE SEQUENCE</scope>
    <source>
        <strain evidence="1">CCFEE 5714</strain>
    </source>
</reference>
<gene>
    <name evidence="1" type="ORF">LTR37_013547</name>
</gene>
<keyword evidence="2" id="KW-1185">Reference proteome</keyword>
<evidence type="ECO:0000313" key="1">
    <source>
        <dbReference type="EMBL" id="KAK3704856.1"/>
    </source>
</evidence>
<protein>
    <submittedName>
        <fullName evidence="1">Uncharacterized protein</fullName>
    </submittedName>
</protein>
<accession>A0ACC3MYU4</accession>
<comment type="caution">
    <text evidence="1">The sequence shown here is derived from an EMBL/GenBank/DDBJ whole genome shotgun (WGS) entry which is preliminary data.</text>
</comment>
<sequence>MPADQLEKRATCTLFGFEYTCRGTTTTAAGTTPTPAPTGGATTAPAPSPTGGASTGGASEYRSGSTANDVSDRNGCTPLTVIFARGTSEGGNIGSVAGPPMFQELLSDLGTSGVSLQGVPYPANSAGNANCGAAGGSLMADLVKQALAACPNTRIALSGYSQGACVVHNAASQSGFPTSKVGAVVLFGDPFNGQGVGSVPASKVKEICGSSDGICSRGGSY</sequence>